<evidence type="ECO:0000259" key="5">
    <source>
        <dbReference type="PROSITE" id="PS50111"/>
    </source>
</evidence>
<dbReference type="Gene3D" id="1.10.287.950">
    <property type="entry name" value="Methyl-accepting chemotaxis protein"/>
    <property type="match status" value="1"/>
</dbReference>
<evidence type="ECO:0000256" key="2">
    <source>
        <dbReference type="ARBA" id="ARBA00029447"/>
    </source>
</evidence>
<dbReference type="PROSITE" id="PS50111">
    <property type="entry name" value="CHEMOTAXIS_TRANSDUC_2"/>
    <property type="match status" value="1"/>
</dbReference>
<evidence type="ECO:0000256" key="4">
    <source>
        <dbReference type="SAM" id="Phobius"/>
    </source>
</evidence>
<dbReference type="Gene3D" id="6.10.340.10">
    <property type="match status" value="1"/>
</dbReference>
<keyword evidence="3" id="KW-0807">Transducer</keyword>
<accession>A0ABY0NPD5</accession>
<dbReference type="InterPro" id="IPR003660">
    <property type="entry name" value="HAMP_dom"/>
</dbReference>
<keyword evidence="4" id="KW-0472">Membrane</keyword>
<name>A0ABY0NPD5_9HYPH</name>
<reference evidence="7 8" key="1">
    <citation type="submission" date="2016-10" db="EMBL/GenBank/DDBJ databases">
        <authorList>
            <person name="Varghese N."/>
            <person name="Submissions S."/>
        </authorList>
    </citation>
    <scope>NUCLEOTIDE SEQUENCE [LARGE SCALE GENOMIC DNA]</scope>
    <source>
        <strain evidence="7 8">DSM 26672</strain>
    </source>
</reference>
<keyword evidence="4" id="KW-1133">Transmembrane helix</keyword>
<organism evidence="7 8">
    <name type="scientific">Bosea robiniae</name>
    <dbReference type="NCBI Taxonomy" id="1036780"/>
    <lineage>
        <taxon>Bacteria</taxon>
        <taxon>Pseudomonadati</taxon>
        <taxon>Pseudomonadota</taxon>
        <taxon>Alphaproteobacteria</taxon>
        <taxon>Hyphomicrobiales</taxon>
        <taxon>Boseaceae</taxon>
        <taxon>Bosea</taxon>
    </lineage>
</organism>
<dbReference type="Pfam" id="PF00015">
    <property type="entry name" value="MCPsignal"/>
    <property type="match status" value="1"/>
</dbReference>
<dbReference type="SUPFAM" id="SSF58104">
    <property type="entry name" value="Methyl-accepting chemotaxis protein (MCP) signaling domain"/>
    <property type="match status" value="1"/>
</dbReference>
<proteinExistence type="inferred from homology"/>
<sequence length="801" mass="84360">MTKAKPAREGKPLRIGIAPRIYAALGVMTALTIVSSSVAWFSYNSVDHTVDDLVGQKMPVVELALELSQAATQSTALAARFSEVSTLQQRAALTGELDSVEARQLELLRRIAEQGKVDKSKPQSAIDDLARQINDINDLTGERLRNAADTATALAALSKAREGFSAMADFETADAQFNVKMNITSAAQLSGAEFDAALSKVLDKDLSSLQTAQALQLQISETVGLLREISQVDSTEKLEFAKSRLKAQLGQVRGLLTAADMLQANPARGQAVSAVTDLGEGASGLVAIRERDLATQAAIVAGLKNLDQAAQKVRREVGELVTAARGGAIAGRDSTKALIERSELTLAAIGIGALLIALALSFFFVRPMIIGRLNRLWAATRAIADGALETVVDTKGNDEISDISKSVLLFRDNAVALRAAELAKVEDEARAQEQRREMMRELGEAFGVVVAAAAAGDFTQRVAAQFADPELNALAGSVNTLLETVQTGLLETCDVLAELSAGHLSTRIEGMYQGAFAELKDGTNALAEEFESTLARLAETVTAVRSATSEILDGVTDLAERTSEESNAVSMATNQLGAFAGTVKKTASEAAQATGMAQGAEERAQQGEKVVASALEAMQRIRQSSSKISEVIAMIDEIAFQTNLLALNAAVEAARAGDAGKGFAVVATEVRSLAKRSADASNDVKKLVEAAHGDVKVGVGLVEETSAMFGAIVSSVNELTGLMNGISQTARSQASDVSAINTEIDGIGTMAHQNAALVEETNAALALTDEQTRALTEHIGRFTFRQSQAAEHDEREVPAAA</sequence>
<comment type="similarity">
    <text evidence="2">Belongs to the methyl-accepting chemotaxis (MCP) protein family.</text>
</comment>
<keyword evidence="4" id="KW-0812">Transmembrane</keyword>
<dbReference type="PANTHER" id="PTHR43531">
    <property type="entry name" value="PROTEIN ICFG"/>
    <property type="match status" value="1"/>
</dbReference>
<dbReference type="Pfam" id="PF18947">
    <property type="entry name" value="HAMP_2"/>
    <property type="match status" value="1"/>
</dbReference>
<evidence type="ECO:0000313" key="8">
    <source>
        <dbReference type="Proteomes" id="UP000199468"/>
    </source>
</evidence>
<dbReference type="InterPro" id="IPR004089">
    <property type="entry name" value="MCPsignal_dom"/>
</dbReference>
<evidence type="ECO:0000313" key="7">
    <source>
        <dbReference type="EMBL" id="SDF87926.1"/>
    </source>
</evidence>
<dbReference type="SMART" id="SM00283">
    <property type="entry name" value="MA"/>
    <property type="match status" value="1"/>
</dbReference>
<dbReference type="InterPro" id="IPR051310">
    <property type="entry name" value="MCP_chemotaxis"/>
</dbReference>
<dbReference type="PANTHER" id="PTHR43531:SF11">
    <property type="entry name" value="METHYL-ACCEPTING CHEMOTAXIS PROTEIN 3"/>
    <property type="match status" value="1"/>
</dbReference>
<dbReference type="Pfam" id="PF00672">
    <property type="entry name" value="HAMP"/>
    <property type="match status" value="1"/>
</dbReference>
<feature type="domain" description="HAMP" evidence="6">
    <location>
        <begin position="369"/>
        <end position="419"/>
    </location>
</feature>
<feature type="domain" description="HAMP" evidence="6">
    <location>
        <begin position="494"/>
        <end position="535"/>
    </location>
</feature>
<dbReference type="PROSITE" id="PS50885">
    <property type="entry name" value="HAMP"/>
    <property type="match status" value="3"/>
</dbReference>
<feature type="domain" description="HAMP" evidence="6">
    <location>
        <begin position="449"/>
        <end position="490"/>
    </location>
</feature>
<feature type="transmembrane region" description="Helical" evidence="4">
    <location>
        <begin position="21"/>
        <end position="43"/>
    </location>
</feature>
<evidence type="ECO:0000256" key="3">
    <source>
        <dbReference type="PROSITE-ProRule" id="PRU00284"/>
    </source>
</evidence>
<comment type="caution">
    <text evidence="7">The sequence shown here is derived from an EMBL/GenBank/DDBJ whole genome shotgun (WGS) entry which is preliminary data.</text>
</comment>
<dbReference type="InterPro" id="IPR038188">
    <property type="entry name" value="TorS_sensor_sf"/>
</dbReference>
<feature type="transmembrane region" description="Helical" evidence="4">
    <location>
        <begin position="344"/>
        <end position="365"/>
    </location>
</feature>
<dbReference type="SMART" id="SM00304">
    <property type="entry name" value="HAMP"/>
    <property type="match status" value="2"/>
</dbReference>
<gene>
    <name evidence="7" type="ORF">SAMN05421844_102248</name>
</gene>
<feature type="domain" description="Methyl-accepting transducer" evidence="5">
    <location>
        <begin position="540"/>
        <end position="769"/>
    </location>
</feature>
<evidence type="ECO:0000259" key="6">
    <source>
        <dbReference type="PROSITE" id="PS50885"/>
    </source>
</evidence>
<dbReference type="Proteomes" id="UP000199468">
    <property type="component" value="Unassembled WGS sequence"/>
</dbReference>
<dbReference type="RefSeq" id="WP_091856363.1">
    <property type="nucleotide sequence ID" value="NZ_FNBZ01000002.1"/>
</dbReference>
<dbReference type="EMBL" id="FNBZ01000002">
    <property type="protein sequence ID" value="SDF87926.1"/>
    <property type="molecule type" value="Genomic_DNA"/>
</dbReference>
<keyword evidence="8" id="KW-1185">Reference proteome</keyword>
<protein>
    <submittedName>
        <fullName evidence="7">Methyl-accepting chemotaxis protein</fullName>
    </submittedName>
</protein>
<dbReference type="Gene3D" id="1.20.58.920">
    <property type="match status" value="1"/>
</dbReference>
<evidence type="ECO:0000256" key="1">
    <source>
        <dbReference type="ARBA" id="ARBA00022500"/>
    </source>
</evidence>
<keyword evidence="1" id="KW-0145">Chemotaxis</keyword>